<dbReference type="GO" id="GO:0003676">
    <property type="term" value="F:nucleic acid binding"/>
    <property type="evidence" value="ECO:0007669"/>
    <property type="project" value="InterPro"/>
</dbReference>
<proteinExistence type="predicted"/>
<protein>
    <recommendedName>
        <fullName evidence="1">HNH domain-containing protein</fullName>
    </recommendedName>
</protein>
<organism evidence="2 3">
    <name type="scientific">Clostridium botulinum C/D str. DC5</name>
    <dbReference type="NCBI Taxonomy" id="1443128"/>
    <lineage>
        <taxon>Bacteria</taxon>
        <taxon>Bacillati</taxon>
        <taxon>Bacillota</taxon>
        <taxon>Clostridia</taxon>
        <taxon>Eubacteriales</taxon>
        <taxon>Clostridiaceae</taxon>
        <taxon>Clostridium</taxon>
    </lineage>
</organism>
<dbReference type="InterPro" id="IPR002711">
    <property type="entry name" value="HNH"/>
</dbReference>
<dbReference type="Proteomes" id="UP000030014">
    <property type="component" value="Unassembled WGS sequence"/>
</dbReference>
<name>A0A0A0IJR6_CLOBO</name>
<sequence length="146" mass="17830">MPVYRKCTECGNKISLGSLCKCEEEKRRRTYKVYKTKRLQDSQERERQRFYSNKFWLNLSEEVKKDFFGMCLMCWNNELDISSQYTHHIQTTKERFDLRLCKENLVPLCDSCHKQVHKLMDKSHIEKINIQKKLKELSIKFKEEFY</sequence>
<dbReference type="GO" id="GO:0008270">
    <property type="term" value="F:zinc ion binding"/>
    <property type="evidence" value="ECO:0007669"/>
    <property type="project" value="InterPro"/>
</dbReference>
<dbReference type="EMBL" id="JDRY01000015">
    <property type="protein sequence ID" value="KGN00834.1"/>
    <property type="molecule type" value="Genomic_DNA"/>
</dbReference>
<accession>A0A0A0IJR6</accession>
<dbReference type="RefSeq" id="WP_019278390.1">
    <property type="nucleotide sequence ID" value="NZ_JDRY01000015.1"/>
</dbReference>
<evidence type="ECO:0000313" key="2">
    <source>
        <dbReference type="EMBL" id="KGN00834.1"/>
    </source>
</evidence>
<dbReference type="Pfam" id="PF01844">
    <property type="entry name" value="HNH"/>
    <property type="match status" value="1"/>
</dbReference>
<comment type="caution">
    <text evidence="2">The sequence shown here is derived from an EMBL/GenBank/DDBJ whole genome shotgun (WGS) entry which is preliminary data.</text>
</comment>
<evidence type="ECO:0000259" key="1">
    <source>
        <dbReference type="Pfam" id="PF01844"/>
    </source>
</evidence>
<dbReference type="AlphaFoldDB" id="A0A0A0IJR6"/>
<reference evidence="2 3" key="1">
    <citation type="submission" date="2014-01" db="EMBL/GenBank/DDBJ databases">
        <title>Plasmidome dynamics in the species complex Clostridium novyi sensu lato converts strains of independent lineages into distinctly different pathogens.</title>
        <authorList>
            <person name="Skarin H."/>
            <person name="Segerman B."/>
        </authorList>
    </citation>
    <scope>NUCLEOTIDE SEQUENCE [LARGE SCALE GENOMIC DNA]</scope>
    <source>
        <strain evidence="2 3">DC5</strain>
    </source>
</reference>
<dbReference type="GO" id="GO:0004519">
    <property type="term" value="F:endonuclease activity"/>
    <property type="evidence" value="ECO:0007669"/>
    <property type="project" value="InterPro"/>
</dbReference>
<evidence type="ECO:0000313" key="3">
    <source>
        <dbReference type="Proteomes" id="UP000030014"/>
    </source>
</evidence>
<gene>
    <name evidence="2" type="ORF">Z955_02435</name>
</gene>
<feature type="domain" description="HNH" evidence="1">
    <location>
        <begin position="71"/>
        <end position="118"/>
    </location>
</feature>